<reference evidence="5" key="1">
    <citation type="submission" date="2022-07" db="EMBL/GenBank/DDBJ databases">
        <title>Bacterial species isolated from the porcine tonsil microbiota.</title>
        <authorList>
            <person name="Oliveira I.M.F."/>
        </authorList>
    </citation>
    <scope>NUCLEOTIDE SEQUENCE</scope>
    <source>
        <strain evidence="5">8QC2O2</strain>
    </source>
</reference>
<dbReference type="Pfam" id="PF00534">
    <property type="entry name" value="Glycos_transf_1"/>
    <property type="match status" value="1"/>
</dbReference>
<dbReference type="GO" id="GO:0016757">
    <property type="term" value="F:glycosyltransferase activity"/>
    <property type="evidence" value="ECO:0007669"/>
    <property type="project" value="UniProtKB-KW"/>
</dbReference>
<dbReference type="AlphaFoldDB" id="A0AAW5LM36"/>
<dbReference type="RefSeq" id="WP_218696732.1">
    <property type="nucleotide sequence ID" value="NZ_CP064868.1"/>
</dbReference>
<dbReference type="EC" id="2.4.-.-" evidence="5"/>
<dbReference type="EMBL" id="JANILD010000001">
    <property type="protein sequence ID" value="MCQ9302763.1"/>
    <property type="molecule type" value="Genomic_DNA"/>
</dbReference>
<feature type="transmembrane region" description="Helical" evidence="3">
    <location>
        <begin position="100"/>
        <end position="116"/>
    </location>
</feature>
<keyword evidence="1 5" id="KW-0328">Glycosyltransferase</keyword>
<evidence type="ECO:0000256" key="2">
    <source>
        <dbReference type="ARBA" id="ARBA00022679"/>
    </source>
</evidence>
<keyword evidence="3" id="KW-0812">Transmembrane</keyword>
<gene>
    <name evidence="5" type="ORF">NQ032_03900</name>
</gene>
<evidence type="ECO:0000313" key="5">
    <source>
        <dbReference type="EMBL" id="MCQ9302763.1"/>
    </source>
</evidence>
<keyword evidence="3" id="KW-0472">Membrane</keyword>
<proteinExistence type="predicted"/>
<protein>
    <submittedName>
        <fullName evidence="5">Glycosyltransferase</fullName>
        <ecNumber evidence="5">2.4.-.-</ecNumber>
    </submittedName>
</protein>
<dbReference type="PANTHER" id="PTHR12526">
    <property type="entry name" value="GLYCOSYLTRANSFERASE"/>
    <property type="match status" value="1"/>
</dbReference>
<dbReference type="InterPro" id="IPR001296">
    <property type="entry name" value="Glyco_trans_1"/>
</dbReference>
<dbReference type="Proteomes" id="UP001204068">
    <property type="component" value="Unassembled WGS sequence"/>
</dbReference>
<evidence type="ECO:0000256" key="3">
    <source>
        <dbReference type="SAM" id="Phobius"/>
    </source>
</evidence>
<feature type="domain" description="Glycosyl transferase family 1" evidence="4">
    <location>
        <begin position="239"/>
        <end position="407"/>
    </location>
</feature>
<dbReference type="PANTHER" id="PTHR12526:SF629">
    <property type="entry name" value="TEICHURONIC ACID BIOSYNTHESIS GLYCOSYLTRANSFERASE TUAH-RELATED"/>
    <property type="match status" value="1"/>
</dbReference>
<keyword evidence="2 5" id="KW-0808">Transferase</keyword>
<evidence type="ECO:0000313" key="6">
    <source>
        <dbReference type="Proteomes" id="UP001204068"/>
    </source>
</evidence>
<sequence>MKKVTMFVWNHFTNDARVNRECTTLADNGYDVNLIAINDPKNTAISAYEEISNTFKVHRVKRYPWLLQAYQDHGKKFLLVVAGVQIVIIPSLFYISFTLMAAYLLSLVVAAGMIKFKKIRRWFINGAIITRMIVKGYIQNADIYHANDLNTLPQAIVCSKLRLKPKPLIYDSHEVQSDRTGYNPKTIKRIESFMLKFVDQMIVENHTRAKYNEDIYGFYPKTLYNYSEKYNIEEKPQINLHKKISINEDEKILLYQGGLQQGRGLELLIEAMDEIEEGHLLFIGGGKLTQTLKEQAEASKQADRIHFLDKVPFQELPSYTREAYLGFQVLQNICFNHYSASSNKLFEYMMAHVPVISCDFPEIKKVVEETNTGLVVDSHKASEIANAVNQLVKDTSLRNQLSENTKQAKEIYNWNNEKSKLLEVYNQFVPIEHPITQVHTK</sequence>
<keyword evidence="3" id="KW-1133">Transmembrane helix</keyword>
<comment type="caution">
    <text evidence="5">The sequence shown here is derived from an EMBL/GenBank/DDBJ whole genome shotgun (WGS) entry which is preliminary data.</text>
</comment>
<organism evidence="5 6">
    <name type="scientific">Mammaliicoccus sciuri</name>
    <name type="common">Staphylococcus sciuri</name>
    <dbReference type="NCBI Taxonomy" id="1296"/>
    <lineage>
        <taxon>Bacteria</taxon>
        <taxon>Bacillati</taxon>
        <taxon>Bacillota</taxon>
        <taxon>Bacilli</taxon>
        <taxon>Bacillales</taxon>
        <taxon>Staphylococcaceae</taxon>
        <taxon>Mammaliicoccus</taxon>
    </lineage>
</organism>
<name>A0AAW5LM36_MAMSC</name>
<evidence type="ECO:0000259" key="4">
    <source>
        <dbReference type="Pfam" id="PF00534"/>
    </source>
</evidence>
<accession>A0AAW5LM36</accession>
<evidence type="ECO:0000256" key="1">
    <source>
        <dbReference type="ARBA" id="ARBA00022676"/>
    </source>
</evidence>